<dbReference type="InterPro" id="IPR001128">
    <property type="entry name" value="Cyt_P450"/>
</dbReference>
<keyword evidence="15" id="KW-1185">Reference proteome</keyword>
<evidence type="ECO:0000256" key="13">
    <source>
        <dbReference type="RuleBase" id="RU000461"/>
    </source>
</evidence>
<evidence type="ECO:0000256" key="1">
    <source>
        <dbReference type="ARBA" id="ARBA00001971"/>
    </source>
</evidence>
<dbReference type="GO" id="GO:0016020">
    <property type="term" value="C:membrane"/>
    <property type="evidence" value="ECO:0007669"/>
    <property type="project" value="UniProtKB-SubCell"/>
</dbReference>
<feature type="binding site" description="axial binding residue" evidence="12">
    <location>
        <position position="352"/>
    </location>
    <ligand>
        <name>heme</name>
        <dbReference type="ChEBI" id="CHEBI:30413"/>
    </ligand>
    <ligandPart>
        <name>Fe</name>
        <dbReference type="ChEBI" id="CHEBI:18248"/>
    </ligandPart>
</feature>
<evidence type="ECO:0000256" key="9">
    <source>
        <dbReference type="ARBA" id="ARBA00023004"/>
    </source>
</evidence>
<dbReference type="SUPFAM" id="SSF48264">
    <property type="entry name" value="Cytochrome P450"/>
    <property type="match status" value="1"/>
</dbReference>
<keyword evidence="5" id="KW-0812">Transmembrane</keyword>
<dbReference type="PANTHER" id="PTHR47956">
    <property type="entry name" value="CYTOCHROME P450 71B11-RELATED"/>
    <property type="match status" value="1"/>
</dbReference>
<comment type="similarity">
    <text evidence="3 13">Belongs to the cytochrome P450 family.</text>
</comment>
<proteinExistence type="inferred from homology"/>
<protein>
    <recommendedName>
        <fullName evidence="16">Cytochrome P450</fullName>
    </recommendedName>
</protein>
<reference evidence="14 15" key="1">
    <citation type="journal article" date="2020" name="Nat. Commun.">
        <title>Genome of Tripterygium wilfordii and identification of cytochrome P450 involved in triptolide biosynthesis.</title>
        <authorList>
            <person name="Tu L."/>
            <person name="Su P."/>
            <person name="Zhang Z."/>
            <person name="Gao L."/>
            <person name="Wang J."/>
            <person name="Hu T."/>
            <person name="Zhou J."/>
            <person name="Zhang Y."/>
            <person name="Zhao Y."/>
            <person name="Liu Y."/>
            <person name="Song Y."/>
            <person name="Tong Y."/>
            <person name="Lu Y."/>
            <person name="Yang J."/>
            <person name="Xu C."/>
            <person name="Jia M."/>
            <person name="Peters R.J."/>
            <person name="Huang L."/>
            <person name="Gao W."/>
        </authorList>
    </citation>
    <scope>NUCLEOTIDE SEQUENCE [LARGE SCALE GENOMIC DNA]</scope>
    <source>
        <strain evidence="15">cv. XIE 37</strain>
        <tissue evidence="14">Leaf</tissue>
    </source>
</reference>
<comment type="caution">
    <text evidence="14">The sequence shown here is derived from an EMBL/GenBank/DDBJ whole genome shotgun (WGS) entry which is preliminary data.</text>
</comment>
<dbReference type="PANTHER" id="PTHR47956:SF28">
    <property type="entry name" value="EUPATOLIDE SYNTHASE"/>
    <property type="match status" value="1"/>
</dbReference>
<evidence type="ECO:0000256" key="2">
    <source>
        <dbReference type="ARBA" id="ARBA00004167"/>
    </source>
</evidence>
<dbReference type="GO" id="GO:0020037">
    <property type="term" value="F:heme binding"/>
    <property type="evidence" value="ECO:0007669"/>
    <property type="project" value="InterPro"/>
</dbReference>
<dbReference type="PRINTS" id="PR00385">
    <property type="entry name" value="P450"/>
</dbReference>
<dbReference type="CDD" id="cd11072">
    <property type="entry name" value="CYP71-like"/>
    <property type="match status" value="1"/>
</dbReference>
<comment type="subcellular location">
    <subcellularLocation>
        <location evidence="2">Membrane</location>
        <topology evidence="2">Single-pass membrane protein</topology>
    </subcellularLocation>
</comment>
<organism evidence="14 15">
    <name type="scientific">Tripterygium wilfordii</name>
    <name type="common">Thunder God vine</name>
    <dbReference type="NCBI Taxonomy" id="458696"/>
    <lineage>
        <taxon>Eukaryota</taxon>
        <taxon>Viridiplantae</taxon>
        <taxon>Streptophyta</taxon>
        <taxon>Embryophyta</taxon>
        <taxon>Tracheophyta</taxon>
        <taxon>Spermatophyta</taxon>
        <taxon>Magnoliopsida</taxon>
        <taxon>eudicotyledons</taxon>
        <taxon>Gunneridae</taxon>
        <taxon>Pentapetalae</taxon>
        <taxon>rosids</taxon>
        <taxon>fabids</taxon>
        <taxon>Celastrales</taxon>
        <taxon>Celastraceae</taxon>
        <taxon>Tripterygium</taxon>
    </lineage>
</organism>
<dbReference type="EMBL" id="JAAARO010000003">
    <property type="protein sequence ID" value="KAF5749792.1"/>
    <property type="molecule type" value="Genomic_DNA"/>
</dbReference>
<dbReference type="Gene3D" id="1.10.630.10">
    <property type="entry name" value="Cytochrome P450"/>
    <property type="match status" value="1"/>
</dbReference>
<gene>
    <name evidence="14" type="ORF">HS088_TW03G00117</name>
</gene>
<comment type="cofactor">
    <cofactor evidence="1 12">
        <name>heme</name>
        <dbReference type="ChEBI" id="CHEBI:30413"/>
    </cofactor>
</comment>
<evidence type="ECO:0008006" key="16">
    <source>
        <dbReference type="Google" id="ProtNLM"/>
    </source>
</evidence>
<evidence type="ECO:0000256" key="11">
    <source>
        <dbReference type="ARBA" id="ARBA00023136"/>
    </source>
</evidence>
<evidence type="ECO:0000256" key="7">
    <source>
        <dbReference type="ARBA" id="ARBA00022989"/>
    </source>
</evidence>
<keyword evidence="4 12" id="KW-0349">Heme</keyword>
<dbReference type="PRINTS" id="PR00463">
    <property type="entry name" value="EP450I"/>
</dbReference>
<dbReference type="InParanoid" id="A0A7J7DTU5"/>
<dbReference type="InterPro" id="IPR017972">
    <property type="entry name" value="Cyt_P450_CS"/>
</dbReference>
<evidence type="ECO:0000256" key="4">
    <source>
        <dbReference type="ARBA" id="ARBA00022617"/>
    </source>
</evidence>
<dbReference type="GO" id="GO:0016705">
    <property type="term" value="F:oxidoreductase activity, acting on paired donors, with incorporation or reduction of molecular oxygen"/>
    <property type="evidence" value="ECO:0007669"/>
    <property type="project" value="InterPro"/>
</dbReference>
<dbReference type="GO" id="GO:0005506">
    <property type="term" value="F:iron ion binding"/>
    <property type="evidence" value="ECO:0007669"/>
    <property type="project" value="InterPro"/>
</dbReference>
<keyword evidence="9 12" id="KW-0408">Iron</keyword>
<dbReference type="PROSITE" id="PS00086">
    <property type="entry name" value="CYTOCHROME_P450"/>
    <property type="match status" value="1"/>
</dbReference>
<name>A0A7J7DTU5_TRIWF</name>
<evidence type="ECO:0000256" key="5">
    <source>
        <dbReference type="ARBA" id="ARBA00022692"/>
    </source>
</evidence>
<dbReference type="Proteomes" id="UP000593562">
    <property type="component" value="Unassembled WGS sequence"/>
</dbReference>
<accession>A0A7J7DTU5</accession>
<dbReference type="GO" id="GO:0004497">
    <property type="term" value="F:monooxygenase activity"/>
    <property type="evidence" value="ECO:0007669"/>
    <property type="project" value="UniProtKB-KW"/>
</dbReference>
<keyword evidence="6 12" id="KW-0479">Metal-binding</keyword>
<dbReference type="InterPro" id="IPR002401">
    <property type="entry name" value="Cyt_P450_E_grp-I"/>
</dbReference>
<evidence type="ECO:0000256" key="10">
    <source>
        <dbReference type="ARBA" id="ARBA00023033"/>
    </source>
</evidence>
<evidence type="ECO:0000313" key="14">
    <source>
        <dbReference type="EMBL" id="KAF5749792.1"/>
    </source>
</evidence>
<evidence type="ECO:0000313" key="15">
    <source>
        <dbReference type="Proteomes" id="UP000593562"/>
    </source>
</evidence>
<evidence type="ECO:0000256" key="6">
    <source>
        <dbReference type="ARBA" id="ARBA00022723"/>
    </source>
</evidence>
<evidence type="ECO:0000256" key="12">
    <source>
        <dbReference type="PIRSR" id="PIRSR602401-1"/>
    </source>
</evidence>
<dbReference type="InterPro" id="IPR036396">
    <property type="entry name" value="Cyt_P450_sf"/>
</dbReference>
<sequence length="413" mass="47089">MKDHDLETCSRPRSVGPGILTYNFLDVVFAPYSDYWKEIKKLFITELLSMKRVHMHWYAREEQIDKLIGVLSNASPNPVNLTELVFNVYDGFIGTVAFGRSFGQSEFKQGFVEVISGAMDMMNGFHAEDFFPTAGKFIDILTGQLAKREKIFRNLDDYFEKVVNQHLDPNRPKPESGKEDIVDILIGLMKDENASFKLTRDNLKSIILDIFLGGIDTSTSTTTWALSEMLKNPRIMKKAQEEIRGIVGKANRVEGRDLERFTYLNMIVKETFRKHPPLPLLIPHECIKHCKIGGYDVFPGTTVMINAYAMGRDPKCWDNPEEFIPERFENSDVDFKGSHFELLPFGAGRRICPGLAMGTTAVMHTLANLLYGFDFELPNGMKFEEFPLIEKGGLTIHNKQQLIVIPNKYQPKD</sequence>
<keyword evidence="10 13" id="KW-0503">Monooxygenase</keyword>
<dbReference type="InterPro" id="IPR050193">
    <property type="entry name" value="Cytochrome_P450_71"/>
</dbReference>
<dbReference type="Pfam" id="PF00067">
    <property type="entry name" value="p450"/>
    <property type="match status" value="1"/>
</dbReference>
<dbReference type="FunFam" id="1.10.630.10:FF:000043">
    <property type="entry name" value="Cytochrome P450 99A2"/>
    <property type="match status" value="1"/>
</dbReference>
<keyword evidence="7" id="KW-1133">Transmembrane helix</keyword>
<keyword evidence="11" id="KW-0472">Membrane</keyword>
<evidence type="ECO:0000256" key="3">
    <source>
        <dbReference type="ARBA" id="ARBA00010617"/>
    </source>
</evidence>
<evidence type="ECO:0000256" key="8">
    <source>
        <dbReference type="ARBA" id="ARBA00023002"/>
    </source>
</evidence>
<keyword evidence="8 13" id="KW-0560">Oxidoreductase</keyword>
<dbReference type="AlphaFoldDB" id="A0A7J7DTU5"/>